<keyword evidence="2" id="KW-1185">Reference proteome</keyword>
<reference evidence="1 2" key="1">
    <citation type="submission" date="2023-07" db="EMBL/GenBank/DDBJ databases">
        <title>Comparative genomics of wheat-associated soil bacteria to identify genetic determinants of phenazine resistance.</title>
        <authorList>
            <person name="Mouncey N."/>
        </authorList>
    </citation>
    <scope>NUCLEOTIDE SEQUENCE [LARGE SCALE GENOMIC DNA]</scope>
    <source>
        <strain evidence="1 2">V2I4</strain>
    </source>
</reference>
<dbReference type="Proteomes" id="UP001230328">
    <property type="component" value="Unassembled WGS sequence"/>
</dbReference>
<gene>
    <name evidence="1" type="ORF">QF035_002664</name>
</gene>
<sequence>MKPPGCVPRAWWTLKKAITSDGLAAVRTLLDRAYQAGTVPPFELGALDPVGSAPAASVHG</sequence>
<dbReference type="EMBL" id="JAUSZI010000002">
    <property type="protein sequence ID" value="MDQ1025082.1"/>
    <property type="molecule type" value="Genomic_DNA"/>
</dbReference>
<accession>A0ABU0SNF0</accession>
<evidence type="ECO:0008006" key="3">
    <source>
        <dbReference type="Google" id="ProtNLM"/>
    </source>
</evidence>
<name>A0ABU0SNF0_9ACTN</name>
<organism evidence="1 2">
    <name type="scientific">Streptomyces umbrinus</name>
    <dbReference type="NCBI Taxonomy" id="67370"/>
    <lineage>
        <taxon>Bacteria</taxon>
        <taxon>Bacillati</taxon>
        <taxon>Actinomycetota</taxon>
        <taxon>Actinomycetes</taxon>
        <taxon>Kitasatosporales</taxon>
        <taxon>Streptomycetaceae</taxon>
        <taxon>Streptomyces</taxon>
        <taxon>Streptomyces phaeochromogenes group</taxon>
    </lineage>
</organism>
<proteinExistence type="predicted"/>
<protein>
    <recommendedName>
        <fullName evidence="3">Transposase</fullName>
    </recommendedName>
</protein>
<evidence type="ECO:0000313" key="2">
    <source>
        <dbReference type="Proteomes" id="UP001230328"/>
    </source>
</evidence>
<comment type="caution">
    <text evidence="1">The sequence shown here is derived from an EMBL/GenBank/DDBJ whole genome shotgun (WGS) entry which is preliminary data.</text>
</comment>
<evidence type="ECO:0000313" key="1">
    <source>
        <dbReference type="EMBL" id="MDQ1025082.1"/>
    </source>
</evidence>